<comment type="catalytic activity">
    <reaction evidence="1">
        <text>(7,8-dihydropterin-6-yl)methyl diphosphate + 4-aminobenzoate = 7,8-dihydropteroate + diphosphate</text>
        <dbReference type="Rhea" id="RHEA:19949"/>
        <dbReference type="ChEBI" id="CHEBI:17836"/>
        <dbReference type="ChEBI" id="CHEBI:17839"/>
        <dbReference type="ChEBI" id="CHEBI:33019"/>
        <dbReference type="ChEBI" id="CHEBI:72950"/>
        <dbReference type="EC" id="2.5.1.15"/>
    </reaction>
</comment>
<accession>A0A0A2DHK6</accession>
<evidence type="ECO:0000256" key="7">
    <source>
        <dbReference type="ARBA" id="ARBA00022723"/>
    </source>
</evidence>
<dbReference type="InterPro" id="IPR000489">
    <property type="entry name" value="Pterin-binding_dom"/>
</dbReference>
<dbReference type="Pfam" id="PF00809">
    <property type="entry name" value="Pterin_bind"/>
    <property type="match status" value="1"/>
</dbReference>
<dbReference type="PANTHER" id="PTHR20941">
    <property type="entry name" value="FOLATE SYNTHESIS PROTEINS"/>
    <property type="match status" value="1"/>
</dbReference>
<evidence type="ECO:0000256" key="2">
    <source>
        <dbReference type="ARBA" id="ARBA00001946"/>
    </source>
</evidence>
<dbReference type="NCBIfam" id="TIGR01496">
    <property type="entry name" value="DHPS"/>
    <property type="match status" value="1"/>
</dbReference>
<comment type="cofactor">
    <cofactor evidence="2">
        <name>Mg(2+)</name>
        <dbReference type="ChEBI" id="CHEBI:18420"/>
    </cofactor>
</comment>
<dbReference type="InterPro" id="IPR045031">
    <property type="entry name" value="DHP_synth-like"/>
</dbReference>
<feature type="region of interest" description="Disordered" evidence="10">
    <location>
        <begin position="1"/>
        <end position="22"/>
    </location>
</feature>
<evidence type="ECO:0000256" key="10">
    <source>
        <dbReference type="SAM" id="MobiDB-lite"/>
    </source>
</evidence>
<feature type="domain" description="Pterin-binding" evidence="11">
    <location>
        <begin position="1"/>
        <end position="270"/>
    </location>
</feature>
<dbReference type="GO" id="GO:0046872">
    <property type="term" value="F:metal ion binding"/>
    <property type="evidence" value="ECO:0007669"/>
    <property type="project" value="UniProtKB-KW"/>
</dbReference>
<dbReference type="GO" id="GO:0046656">
    <property type="term" value="P:folic acid biosynthetic process"/>
    <property type="evidence" value="ECO:0007669"/>
    <property type="project" value="UniProtKB-KW"/>
</dbReference>
<evidence type="ECO:0000259" key="11">
    <source>
        <dbReference type="PROSITE" id="PS50972"/>
    </source>
</evidence>
<dbReference type="InterPro" id="IPR011005">
    <property type="entry name" value="Dihydropteroate_synth-like_sf"/>
</dbReference>
<proteinExistence type="inferred from homology"/>
<organism evidence="12 13">
    <name type="scientific">Corynebacterium auriscanis</name>
    <dbReference type="NCBI Taxonomy" id="99807"/>
    <lineage>
        <taxon>Bacteria</taxon>
        <taxon>Bacillati</taxon>
        <taxon>Actinomycetota</taxon>
        <taxon>Actinomycetes</taxon>
        <taxon>Mycobacteriales</taxon>
        <taxon>Corynebacteriaceae</taxon>
        <taxon>Corynebacterium</taxon>
    </lineage>
</organism>
<keyword evidence="9" id="KW-0289">Folate biosynthesis</keyword>
<name>A0A0A2DHK6_9CORY</name>
<dbReference type="InterPro" id="IPR006390">
    <property type="entry name" value="DHP_synth_dom"/>
</dbReference>
<keyword evidence="13" id="KW-1185">Reference proteome</keyword>
<evidence type="ECO:0000256" key="9">
    <source>
        <dbReference type="ARBA" id="ARBA00022909"/>
    </source>
</evidence>
<feature type="compositionally biased region" description="Polar residues" evidence="10">
    <location>
        <begin position="7"/>
        <end position="20"/>
    </location>
</feature>
<dbReference type="AlphaFoldDB" id="A0A0A2DHK6"/>
<evidence type="ECO:0000256" key="8">
    <source>
        <dbReference type="ARBA" id="ARBA00022842"/>
    </source>
</evidence>
<comment type="pathway">
    <text evidence="3">Cofactor biosynthesis; tetrahydrofolate biosynthesis; 7,8-dihydrofolate from 2-amino-4-hydroxy-6-hydroxymethyl-7,8-dihydropteridine diphosphate and 4-aminobenzoate: step 1/2.</text>
</comment>
<keyword evidence="8" id="KW-0460">Magnesium</keyword>
<evidence type="ECO:0000256" key="1">
    <source>
        <dbReference type="ARBA" id="ARBA00000012"/>
    </source>
</evidence>
<reference evidence="12 13" key="1">
    <citation type="submission" date="2014-10" db="EMBL/GenBank/DDBJ databases">
        <title>Whole Genome sequence of Corynebacterium auriscanis strain CIP 106629.</title>
        <authorList>
            <person name="Hassan S.S."/>
            <person name="Jamal S.B."/>
            <person name="Tiwari S."/>
            <person name="Oliveira L.D.C."/>
            <person name="Souza F."/>
            <person name="Mariano D.C."/>
            <person name="Almeida S."/>
            <person name="Dorella F."/>
            <person name="Pereira F."/>
            <person name="Carvalho A."/>
            <person name="Leal C.A."/>
            <person name="Soares S.D.C."/>
            <person name="Figueiredo H.C."/>
            <person name="Silva A."/>
            <person name="Azevedo V.A."/>
        </authorList>
    </citation>
    <scope>NUCLEOTIDE SEQUENCE [LARGE SCALE GENOMIC DNA]</scope>
    <source>
        <strain evidence="12 13">CIP 106629</strain>
    </source>
</reference>
<dbReference type="EMBL" id="JRVJ01000010">
    <property type="protein sequence ID" value="KGM18658.1"/>
    <property type="molecule type" value="Genomic_DNA"/>
</dbReference>
<dbReference type="PANTHER" id="PTHR20941:SF1">
    <property type="entry name" value="FOLIC ACID SYNTHESIS PROTEIN FOL1"/>
    <property type="match status" value="1"/>
</dbReference>
<dbReference type="CDD" id="cd00739">
    <property type="entry name" value="DHPS"/>
    <property type="match status" value="1"/>
</dbReference>
<evidence type="ECO:0000256" key="3">
    <source>
        <dbReference type="ARBA" id="ARBA00004763"/>
    </source>
</evidence>
<gene>
    <name evidence="12" type="ORF">MA47_06680</name>
</gene>
<dbReference type="EC" id="2.5.1.15" evidence="5"/>
<comment type="similarity">
    <text evidence="4">Belongs to the DHPS family.</text>
</comment>
<evidence type="ECO:0000313" key="13">
    <source>
        <dbReference type="Proteomes" id="UP000030145"/>
    </source>
</evidence>
<dbReference type="GO" id="GO:0046654">
    <property type="term" value="P:tetrahydrofolate biosynthetic process"/>
    <property type="evidence" value="ECO:0007669"/>
    <property type="project" value="TreeGrafter"/>
</dbReference>
<comment type="caution">
    <text evidence="12">The sequence shown here is derived from an EMBL/GenBank/DDBJ whole genome shotgun (WGS) entry which is preliminary data.</text>
</comment>
<dbReference type="GO" id="GO:0004156">
    <property type="term" value="F:dihydropteroate synthase activity"/>
    <property type="evidence" value="ECO:0007669"/>
    <property type="project" value="UniProtKB-EC"/>
</dbReference>
<keyword evidence="6" id="KW-0808">Transferase</keyword>
<dbReference type="Gene3D" id="3.20.20.20">
    <property type="entry name" value="Dihydropteroate synthase-like"/>
    <property type="match status" value="1"/>
</dbReference>
<dbReference type="Proteomes" id="UP000030145">
    <property type="component" value="Unassembled WGS sequence"/>
</dbReference>
<evidence type="ECO:0000256" key="5">
    <source>
        <dbReference type="ARBA" id="ARBA00012458"/>
    </source>
</evidence>
<evidence type="ECO:0000256" key="6">
    <source>
        <dbReference type="ARBA" id="ARBA00022679"/>
    </source>
</evidence>
<sequence length="292" mass="30808">MGILNVTEDSFSDGGSNPDTGTAVRNARAMLLAGAEIIDIGGESTRPGATRVSPETEAARVVPVVRELAELAQESPSRPFATSIDTMRASTARMALEAGATYINDVSGGLADPDMLSVCADFGCPVILMHWDKEWGGASARVGAEGYRDHGTDIVTEVSTWLLSRVEEAERRGVDKTKIYLDPGIGFAKSPRDNWQLLRGLDRIVDLGFPVLVGASRKRFLTALRPGADGNPGTPESADDATAAVTSLSAMAGAWAVRVHNVAPSKAAVDVIHAARTGDGPQVAEEWRAKRG</sequence>
<dbReference type="SUPFAM" id="SSF51717">
    <property type="entry name" value="Dihydropteroate synthetase-like"/>
    <property type="match status" value="1"/>
</dbReference>
<protein>
    <recommendedName>
        <fullName evidence="5">dihydropteroate synthase</fullName>
        <ecNumber evidence="5">2.5.1.15</ecNumber>
    </recommendedName>
</protein>
<dbReference type="GO" id="GO:0005829">
    <property type="term" value="C:cytosol"/>
    <property type="evidence" value="ECO:0007669"/>
    <property type="project" value="TreeGrafter"/>
</dbReference>
<evidence type="ECO:0000313" key="12">
    <source>
        <dbReference type="EMBL" id="KGM18658.1"/>
    </source>
</evidence>
<dbReference type="PROSITE" id="PS50972">
    <property type="entry name" value="PTERIN_BINDING"/>
    <property type="match status" value="1"/>
</dbReference>
<evidence type="ECO:0000256" key="4">
    <source>
        <dbReference type="ARBA" id="ARBA00009503"/>
    </source>
</evidence>
<keyword evidence="7" id="KW-0479">Metal-binding</keyword>
<dbReference type="PROSITE" id="PS00793">
    <property type="entry name" value="DHPS_2"/>
    <property type="match status" value="1"/>
</dbReference>